<accession>W2FQ31</accession>
<evidence type="ECO:0000313" key="3">
    <source>
        <dbReference type="EMBL" id="ETK72180.1"/>
    </source>
</evidence>
<name>W2FQ31_PHYNI</name>
<evidence type="ECO:0000259" key="2">
    <source>
        <dbReference type="Pfam" id="PF00884"/>
    </source>
</evidence>
<dbReference type="SUPFAM" id="SSF53649">
    <property type="entry name" value="Alkaline phosphatase-like"/>
    <property type="match status" value="1"/>
</dbReference>
<feature type="transmembrane region" description="Helical" evidence="1">
    <location>
        <begin position="93"/>
        <end position="118"/>
    </location>
</feature>
<feature type="transmembrane region" description="Helical" evidence="1">
    <location>
        <begin position="338"/>
        <end position="358"/>
    </location>
</feature>
<evidence type="ECO:0000256" key="1">
    <source>
        <dbReference type="SAM" id="Phobius"/>
    </source>
</evidence>
<dbReference type="AlphaFoldDB" id="W2FQ31"/>
<protein>
    <recommendedName>
        <fullName evidence="2">Sulfatase N-terminal domain-containing protein</fullName>
    </recommendedName>
</protein>
<dbReference type="Pfam" id="PF00884">
    <property type="entry name" value="Sulfatase"/>
    <property type="match status" value="1"/>
</dbReference>
<keyword evidence="1" id="KW-0472">Membrane</keyword>
<feature type="non-terminal residue" evidence="3">
    <location>
        <position position="1"/>
    </location>
</feature>
<feature type="transmembrane region" description="Helical" evidence="1">
    <location>
        <begin position="188"/>
        <end position="211"/>
    </location>
</feature>
<dbReference type="PANTHER" id="PTHR43751">
    <property type="entry name" value="SULFATASE"/>
    <property type="match status" value="1"/>
</dbReference>
<reference evidence="3" key="1">
    <citation type="submission" date="2013-11" db="EMBL/GenBank/DDBJ databases">
        <title>The Genome Sequence of Phytophthora parasitica CJ02B3.</title>
        <authorList>
            <consortium name="The Broad Institute Genomics Platform"/>
            <person name="Russ C."/>
            <person name="Tyler B."/>
            <person name="Panabieres F."/>
            <person name="Shan W."/>
            <person name="Tripathy S."/>
            <person name="Grunwald N."/>
            <person name="Machado M."/>
            <person name="Johnson C.S."/>
            <person name="Arredondo F."/>
            <person name="Hong C."/>
            <person name="Coffey M."/>
            <person name="Young S.K."/>
            <person name="Zeng Q."/>
            <person name="Gargeya S."/>
            <person name="Fitzgerald M."/>
            <person name="Abouelleil A."/>
            <person name="Alvarado L."/>
            <person name="Chapman S.B."/>
            <person name="Gainer-Dewar J."/>
            <person name="Goldberg J."/>
            <person name="Griggs A."/>
            <person name="Gujja S."/>
            <person name="Hansen M."/>
            <person name="Howarth C."/>
            <person name="Imamovic A."/>
            <person name="Ireland A."/>
            <person name="Larimer J."/>
            <person name="McCowan C."/>
            <person name="Murphy C."/>
            <person name="Pearson M."/>
            <person name="Poon T.W."/>
            <person name="Priest M."/>
            <person name="Roberts A."/>
            <person name="Saif S."/>
            <person name="Shea T."/>
            <person name="Sykes S."/>
            <person name="Wortman J."/>
            <person name="Nusbaum C."/>
            <person name="Birren B."/>
        </authorList>
    </citation>
    <scope>NUCLEOTIDE SEQUENCE [LARGE SCALE GENOMIC DNA]</scope>
    <source>
        <strain evidence="3">CJ02B3</strain>
    </source>
</reference>
<dbReference type="CDD" id="cd16015">
    <property type="entry name" value="LTA_synthase"/>
    <property type="match status" value="1"/>
</dbReference>
<organism evidence="3">
    <name type="scientific">Phytophthora nicotianae</name>
    <name type="common">Potato buckeye rot agent</name>
    <name type="synonym">Phytophthora parasitica</name>
    <dbReference type="NCBI Taxonomy" id="4792"/>
    <lineage>
        <taxon>Eukaryota</taxon>
        <taxon>Sar</taxon>
        <taxon>Stramenopiles</taxon>
        <taxon>Oomycota</taxon>
        <taxon>Peronosporomycetes</taxon>
        <taxon>Peronosporales</taxon>
        <taxon>Peronosporaceae</taxon>
        <taxon>Phytophthora</taxon>
    </lineage>
</organism>
<dbReference type="InterPro" id="IPR052701">
    <property type="entry name" value="GAG_Ulvan_Degrading_Sulfatases"/>
</dbReference>
<dbReference type="InterPro" id="IPR000917">
    <property type="entry name" value="Sulfatase_N"/>
</dbReference>
<dbReference type="EMBL" id="KI689638">
    <property type="protein sequence ID" value="ETK72180.1"/>
    <property type="molecule type" value="Genomic_DNA"/>
</dbReference>
<dbReference type="InterPro" id="IPR017850">
    <property type="entry name" value="Alkaline_phosphatase_core_sf"/>
</dbReference>
<proteinExistence type="predicted"/>
<feature type="transmembrane region" description="Helical" evidence="1">
    <location>
        <begin position="138"/>
        <end position="167"/>
    </location>
</feature>
<dbReference type="Gene3D" id="3.40.720.10">
    <property type="entry name" value="Alkaline Phosphatase, subunit A"/>
    <property type="match status" value="1"/>
</dbReference>
<keyword evidence="1" id="KW-1133">Transmembrane helix</keyword>
<dbReference type="VEuPathDB" id="FungiDB:PPTG_18626"/>
<keyword evidence="1" id="KW-0812">Transmembrane</keyword>
<dbReference type="PANTHER" id="PTHR43751:SF3">
    <property type="entry name" value="SULFATASE N-TERMINAL DOMAIN-CONTAINING PROTEIN"/>
    <property type="match status" value="1"/>
</dbReference>
<sequence length="891" mass="100840">RISYYDGANPVQTAKRQCLRRWVISLHSLFFRAVLRITGIAMESQHLLRAGTPTLRRLPSPPDVDDDFDHDLSDAPEKTTTQRRRQPREMLQITDIFAFPWFGWFFVYAFTLFCFSVSRCLVLKSLATMYGSPRDYTASFKAAALGLGILEDFVCTTYLACALWLFDTLKAAAIERISPRIHPLIVRVVGNIATFTVSWILFVIVVAPFAADMVLVLNRDMRFTLDLVATLIRERHHLGHAPISSEEFQRAYTIGSLLVIAATIFALIRTWADWADLTRWNPTHVVILSANSGERVATGKVFKRTKYKELALEEGQGSPVQDAVTESRVYGKLLFNQVIQATTVLVGLVVIPMIVVAVRCASSPLVAYSALNATLNELFGHALQPGPTESTFANVNGDLPWMEMYIHPTERHKLFGNDSLYRLTTGFRGDLAFDIDVSKNSPPNVLVLGVESFRFRDSRYFVGENDPSNLFKDTDLTVTPNFDRWAKRGVAIRNLWTSNPTSRSLESALFAQIPYDSAVKTGITGGREDTNLSGLPQLFSSKGYETFFSTGSSIDLDNWNTFLPSHGYETVWDNNKIKELAEYHLNISHEDWDGDARRGFQWGAHDDVSFQILGDLLVNKTRNQTDHVWNGKPKTPLFITHYTITSHAPYNSVPRWYNESKKPDFSPLYEGEKHADLVKHYLEARYFTDMALGKFLDRMDEEGVLDNTIVVIYGDHGQAPEGDIIYTEEESLTRVPGLILAEGRLGKYAGLKIEDAAEHYDILNTLADITGLPEGGFVQNGVGRSLKRKVTFGERAVFSNVPGHKMSIVRGNYRLRYDGITDAMFLHNTEKDHWMNEDLLPELPPEKLAEWETWRENGRRISAYYTKRWDENCLLAVNCTAQTYEENPVVD</sequence>
<dbReference type="Proteomes" id="UP000053236">
    <property type="component" value="Unassembled WGS sequence"/>
</dbReference>
<gene>
    <name evidence="3" type="ORF">L915_20659</name>
</gene>
<feature type="domain" description="Sulfatase N-terminal" evidence="2">
    <location>
        <begin position="443"/>
        <end position="771"/>
    </location>
</feature>